<evidence type="ECO:0000256" key="1">
    <source>
        <dbReference type="SAM" id="SignalP"/>
    </source>
</evidence>
<evidence type="ECO:0000313" key="3">
    <source>
        <dbReference type="Proteomes" id="UP001608902"/>
    </source>
</evidence>
<feature type="signal peptide" evidence="1">
    <location>
        <begin position="1"/>
        <end position="18"/>
    </location>
</feature>
<protein>
    <submittedName>
        <fullName evidence="2">Uncharacterized protein</fullName>
    </submittedName>
</protein>
<reference evidence="2 3" key="1">
    <citation type="submission" date="2024-08" db="EMBL/GenBank/DDBJ databases">
        <title>Gnathostoma spinigerum genome.</title>
        <authorList>
            <person name="Gonzalez-Bertolin B."/>
            <person name="Monzon S."/>
            <person name="Zaballos A."/>
            <person name="Jimenez P."/>
            <person name="Dekumyoy P."/>
            <person name="Varona S."/>
            <person name="Cuesta I."/>
            <person name="Sumanam S."/>
            <person name="Adisakwattana P."/>
            <person name="Gasser R.B."/>
            <person name="Hernandez-Gonzalez A."/>
            <person name="Young N.D."/>
            <person name="Perteguer M.J."/>
        </authorList>
    </citation>
    <scope>NUCLEOTIDE SEQUENCE [LARGE SCALE GENOMIC DNA]</scope>
    <source>
        <strain evidence="2">AL3</strain>
        <tissue evidence="2">Liver</tissue>
    </source>
</reference>
<gene>
    <name evidence="2" type="ORF">AB6A40_010828</name>
</gene>
<organism evidence="2 3">
    <name type="scientific">Gnathostoma spinigerum</name>
    <dbReference type="NCBI Taxonomy" id="75299"/>
    <lineage>
        <taxon>Eukaryota</taxon>
        <taxon>Metazoa</taxon>
        <taxon>Ecdysozoa</taxon>
        <taxon>Nematoda</taxon>
        <taxon>Chromadorea</taxon>
        <taxon>Rhabditida</taxon>
        <taxon>Spirurina</taxon>
        <taxon>Gnathostomatomorpha</taxon>
        <taxon>Gnathostomatoidea</taxon>
        <taxon>Gnathostomatidae</taxon>
        <taxon>Gnathostoma</taxon>
    </lineage>
</organism>
<proteinExistence type="predicted"/>
<comment type="caution">
    <text evidence="2">The sequence shown here is derived from an EMBL/GenBank/DDBJ whole genome shotgun (WGS) entry which is preliminary data.</text>
</comment>
<dbReference type="AlphaFoldDB" id="A0ABD6EVY5"/>
<keyword evidence="1" id="KW-0732">Signal</keyword>
<sequence length="133" mass="14432">MIAKLLIVFVVLCSISEATESTERAKRQFMYGGTSAISPYPVAAVSPYVYPYARYPAYPGYGYGLGYGGVGGYGYAPSYGRLAYGSPYGYGYAAPVGYASYGYRYGYPYTGYGYPYGGGVYGGWMKHKLARKV</sequence>
<dbReference type="EMBL" id="JBGFUD010015337">
    <property type="protein sequence ID" value="MFH4984119.1"/>
    <property type="molecule type" value="Genomic_DNA"/>
</dbReference>
<dbReference type="Proteomes" id="UP001608902">
    <property type="component" value="Unassembled WGS sequence"/>
</dbReference>
<evidence type="ECO:0000313" key="2">
    <source>
        <dbReference type="EMBL" id="MFH4984119.1"/>
    </source>
</evidence>
<feature type="chain" id="PRO_5044894346" evidence="1">
    <location>
        <begin position="19"/>
        <end position="133"/>
    </location>
</feature>
<keyword evidence="3" id="KW-1185">Reference proteome</keyword>
<accession>A0ABD6EVY5</accession>
<name>A0ABD6EVY5_9BILA</name>